<evidence type="ECO:0000313" key="1">
    <source>
        <dbReference type="EMBL" id="BBU34390.1"/>
    </source>
</evidence>
<evidence type="ECO:0000313" key="2">
    <source>
        <dbReference type="Proteomes" id="UP000509249"/>
    </source>
</evidence>
<accession>A0ABM7HBJ9</accession>
<organism evidence="1 2">
    <name type="scientific">Veillonella nakazawae</name>
    <dbReference type="NCBI Taxonomy" id="2682456"/>
    <lineage>
        <taxon>Bacteria</taxon>
        <taxon>Bacillati</taxon>
        <taxon>Bacillota</taxon>
        <taxon>Negativicutes</taxon>
        <taxon>Veillonellales</taxon>
        <taxon>Veillonellaceae</taxon>
        <taxon>Veillonella</taxon>
    </lineage>
</organism>
<sequence>MIRFLFLFVFILIPFSSNAISLNELRNNPIKYKLVYSDSLGDQYVNNDSINVIRYAPPYYIIKSTAYLVSYQYNVISELDNTYFYDYSNNVSVLLNKTHSEAEFGNQVKKYAGVKYQTNILTIYNYNGELYEGPVTTNKGPKIPKILSPAYESAMYSFYKSYNMYFNLPSKMQKF</sequence>
<protein>
    <submittedName>
        <fullName evidence="1">Uncharacterized protein</fullName>
    </submittedName>
</protein>
<keyword evidence="2" id="KW-1185">Reference proteome</keyword>
<dbReference type="Proteomes" id="UP000509249">
    <property type="component" value="Chromosome"/>
</dbReference>
<reference evidence="1 2" key="1">
    <citation type="journal article" date="2020" name="Int. J. Syst. Evol. Microbiol.">
        <title>Veillonella nakazawae sp. nov., an anaerobic gram-negative coccus isolated from the oral cavity of Japanese children.</title>
        <authorList>
            <person name="Mashima I."/>
            <person name="Theodorea C.F."/>
            <person name="Djais A.A."/>
            <person name="Kunihiro T."/>
            <person name="Kawamura Y."/>
            <person name="Otomo M."/>
            <person name="Saitoh M."/>
            <person name="Tamai R."/>
            <person name="Kiyoura Y."/>
        </authorList>
    </citation>
    <scope>NUCLEOTIDE SEQUENCE [LARGE SCALE GENOMIC DNA]</scope>
    <source>
        <strain evidence="1 2">T1-7</strain>
    </source>
</reference>
<dbReference type="EMBL" id="AP022321">
    <property type="protein sequence ID" value="BBU34390.1"/>
    <property type="molecule type" value="Genomic_DNA"/>
</dbReference>
<dbReference type="RefSeq" id="WP_178884890.1">
    <property type="nucleotide sequence ID" value="NZ_AP022321.1"/>
</dbReference>
<gene>
    <name evidence="1" type="ORF">VEIT17_08360</name>
</gene>
<name>A0ABM7HBJ9_9FIRM</name>
<proteinExistence type="predicted"/>